<evidence type="ECO:0000313" key="13">
    <source>
        <dbReference type="EMBL" id="MBU3065137.1"/>
    </source>
</evidence>
<feature type="transmembrane region" description="Helical" evidence="11">
    <location>
        <begin position="297"/>
        <end position="318"/>
    </location>
</feature>
<evidence type="ECO:0000256" key="7">
    <source>
        <dbReference type="ARBA" id="ARBA00022849"/>
    </source>
</evidence>
<dbReference type="Pfam" id="PF03600">
    <property type="entry name" value="CitMHS"/>
    <property type="match status" value="1"/>
</dbReference>
<comment type="similarity">
    <text evidence="2">Belongs to the ArsB family.</text>
</comment>
<evidence type="ECO:0000256" key="6">
    <source>
        <dbReference type="ARBA" id="ARBA00022692"/>
    </source>
</evidence>
<evidence type="ECO:0000256" key="10">
    <source>
        <dbReference type="SAM" id="MobiDB-lite"/>
    </source>
</evidence>
<evidence type="ECO:0000256" key="9">
    <source>
        <dbReference type="ARBA" id="ARBA00023136"/>
    </source>
</evidence>
<comment type="similarity">
    <text evidence="3">Belongs to the CitM (TC 2.A.11) transporter family.</text>
</comment>
<feature type="transmembrane region" description="Helical" evidence="11">
    <location>
        <begin position="76"/>
        <end position="93"/>
    </location>
</feature>
<evidence type="ECO:0000256" key="1">
    <source>
        <dbReference type="ARBA" id="ARBA00004651"/>
    </source>
</evidence>
<evidence type="ECO:0000256" key="3">
    <source>
        <dbReference type="ARBA" id="ARBA00009843"/>
    </source>
</evidence>
<keyword evidence="4" id="KW-0813">Transport</keyword>
<sequence>MVDGARCEDGRVPEKLDSDVRTPPETVARARARAWRRLRGLSVLDRVRLALLLAGLLCVATGWLPRAQAAANMRRVGPLLLFLGSVIVLAQLARRAQVFDVIAHRLAIIGRGYYPALFGLCVLFASATTMLLNLDTTAVLLTPVMLALAGPARITPLPLAMTTLWLANTASLLLPVSNLTNLLAADRVALDATGFAARMWLPQLLSIAATMACLWVFYWRRGRRDADRYLPPEPVRPADRRGRILLYATSGACTLFIVAIPFVGDRIGLAALAASALAVLAFAVLDRSALRPSLIPWQLLVFVVGLFLVVPTLSRFGLSDLMRGLIGTNPGAAGAFRAAGAGAGLSNVANNLPAYTAGEAVVPAANHNQLLALLLGTNVGSVVTPWASLATLLCLEFCRTHGVRVPPLRFVLTGLLLAVVATTAAVGGLLLVT</sequence>
<keyword evidence="5" id="KW-1003">Cell membrane</keyword>
<dbReference type="InterPro" id="IPR000802">
    <property type="entry name" value="Arsenical_pump_ArsB"/>
</dbReference>
<keyword evidence="14" id="KW-1185">Reference proteome</keyword>
<feature type="transmembrane region" description="Helical" evidence="11">
    <location>
        <begin position="244"/>
        <end position="263"/>
    </location>
</feature>
<accession>A0ABS6B4A3</accession>
<dbReference type="PANTHER" id="PTHR43302:SF5">
    <property type="entry name" value="TRANSPORTER ARSB-RELATED"/>
    <property type="match status" value="1"/>
</dbReference>
<gene>
    <name evidence="13" type="ORF">KO481_26860</name>
</gene>
<protein>
    <submittedName>
        <fullName evidence="13">Arsenic transporter</fullName>
    </submittedName>
</protein>
<evidence type="ECO:0000256" key="5">
    <source>
        <dbReference type="ARBA" id="ARBA00022475"/>
    </source>
</evidence>
<feature type="transmembrane region" description="Helical" evidence="11">
    <location>
        <begin position="113"/>
        <end position="132"/>
    </location>
</feature>
<feature type="transmembrane region" description="Helical" evidence="11">
    <location>
        <begin position="144"/>
        <end position="167"/>
    </location>
</feature>
<feature type="transmembrane region" description="Helical" evidence="11">
    <location>
        <begin position="269"/>
        <end position="285"/>
    </location>
</feature>
<evidence type="ECO:0000256" key="11">
    <source>
        <dbReference type="SAM" id="Phobius"/>
    </source>
</evidence>
<comment type="subcellular location">
    <subcellularLocation>
        <location evidence="1">Cell membrane</location>
        <topology evidence="1">Multi-pass membrane protein</topology>
    </subcellularLocation>
</comment>
<comment type="caution">
    <text evidence="13">The sequence shown here is derived from an EMBL/GenBank/DDBJ whole genome shotgun (WGS) entry which is preliminary data.</text>
</comment>
<organism evidence="13 14">
    <name type="scientific">Nocardia albiluteola</name>
    <dbReference type="NCBI Taxonomy" id="2842303"/>
    <lineage>
        <taxon>Bacteria</taxon>
        <taxon>Bacillati</taxon>
        <taxon>Actinomycetota</taxon>
        <taxon>Actinomycetes</taxon>
        <taxon>Mycobacteriales</taxon>
        <taxon>Nocardiaceae</taxon>
        <taxon>Nocardia</taxon>
    </lineage>
</organism>
<feature type="transmembrane region" description="Helical" evidence="11">
    <location>
        <begin position="410"/>
        <end position="432"/>
    </location>
</feature>
<evidence type="ECO:0000256" key="8">
    <source>
        <dbReference type="ARBA" id="ARBA00022989"/>
    </source>
</evidence>
<feature type="domain" description="Citrate transporter-like" evidence="12">
    <location>
        <begin position="50"/>
        <end position="364"/>
    </location>
</feature>
<feature type="transmembrane region" description="Helical" evidence="11">
    <location>
        <begin position="47"/>
        <end position="64"/>
    </location>
</feature>
<dbReference type="PANTHER" id="PTHR43302">
    <property type="entry name" value="TRANSPORTER ARSB-RELATED"/>
    <property type="match status" value="1"/>
</dbReference>
<reference evidence="13 14" key="1">
    <citation type="submission" date="2021-06" db="EMBL/GenBank/DDBJ databases">
        <title>Actinomycetes sequencing.</title>
        <authorList>
            <person name="Shan Q."/>
        </authorList>
    </citation>
    <scope>NUCLEOTIDE SEQUENCE [LARGE SCALE GENOMIC DNA]</scope>
    <source>
        <strain evidence="13 14">NEAU-G5</strain>
    </source>
</reference>
<keyword evidence="8 11" id="KW-1133">Transmembrane helix</keyword>
<dbReference type="EMBL" id="JAHKNI010000009">
    <property type="protein sequence ID" value="MBU3065137.1"/>
    <property type="molecule type" value="Genomic_DNA"/>
</dbReference>
<keyword evidence="6 11" id="KW-0812">Transmembrane</keyword>
<feature type="transmembrane region" description="Helical" evidence="11">
    <location>
        <begin position="200"/>
        <end position="219"/>
    </location>
</feature>
<dbReference type="PRINTS" id="PR00758">
    <property type="entry name" value="ARSENICPUMP"/>
</dbReference>
<evidence type="ECO:0000256" key="2">
    <source>
        <dbReference type="ARBA" id="ARBA00006433"/>
    </source>
</evidence>
<keyword evidence="7" id="KW-0059">Arsenical resistance</keyword>
<evidence type="ECO:0000259" key="12">
    <source>
        <dbReference type="Pfam" id="PF03600"/>
    </source>
</evidence>
<dbReference type="Proteomes" id="UP000733379">
    <property type="component" value="Unassembled WGS sequence"/>
</dbReference>
<evidence type="ECO:0000256" key="4">
    <source>
        <dbReference type="ARBA" id="ARBA00022448"/>
    </source>
</evidence>
<name>A0ABS6B4A3_9NOCA</name>
<proteinExistence type="inferred from homology"/>
<feature type="region of interest" description="Disordered" evidence="10">
    <location>
        <begin position="1"/>
        <end position="20"/>
    </location>
</feature>
<dbReference type="InterPro" id="IPR004680">
    <property type="entry name" value="Cit_transptr-like_dom"/>
</dbReference>
<keyword evidence="9 11" id="KW-0472">Membrane</keyword>
<evidence type="ECO:0000313" key="14">
    <source>
        <dbReference type="Proteomes" id="UP000733379"/>
    </source>
</evidence>